<evidence type="ECO:0000313" key="2">
    <source>
        <dbReference type="Proteomes" id="UP000887574"/>
    </source>
</evidence>
<evidence type="ECO:0000313" key="3">
    <source>
        <dbReference type="WBParaSite" id="jg15277.1"/>
    </source>
</evidence>
<protein>
    <submittedName>
        <fullName evidence="3">U3 small nucleolar RNA-associated protein 13 C-terminal domain-containing protein</fullName>
    </submittedName>
</protein>
<evidence type="ECO:0000259" key="1">
    <source>
        <dbReference type="Pfam" id="PF08625"/>
    </source>
</evidence>
<reference evidence="3" key="1">
    <citation type="submission" date="2022-11" db="UniProtKB">
        <authorList>
            <consortium name="WormBaseParasite"/>
        </authorList>
    </citation>
    <scope>IDENTIFICATION</scope>
</reference>
<dbReference type="Proteomes" id="UP000887574">
    <property type="component" value="Unplaced"/>
</dbReference>
<name>A0A915D2N5_9BILA</name>
<accession>A0A915D2N5</accession>
<dbReference type="GO" id="GO:0006364">
    <property type="term" value="P:rRNA processing"/>
    <property type="evidence" value="ECO:0007669"/>
    <property type="project" value="InterPro"/>
</dbReference>
<feature type="domain" description="U3 small nucleolar RNA-associated protein 13 C-terminal" evidence="1">
    <location>
        <begin position="72"/>
        <end position="139"/>
    </location>
</feature>
<dbReference type="InterPro" id="IPR013934">
    <property type="entry name" value="Utp13_C"/>
</dbReference>
<proteinExistence type="predicted"/>
<dbReference type="WBParaSite" id="jg15277.1">
    <property type="protein sequence ID" value="jg15277.1"/>
    <property type="gene ID" value="jg15277"/>
</dbReference>
<dbReference type="AlphaFoldDB" id="A0A915D2N5"/>
<dbReference type="GO" id="GO:0032040">
    <property type="term" value="C:small-subunit processome"/>
    <property type="evidence" value="ECO:0007669"/>
    <property type="project" value="InterPro"/>
</dbReference>
<keyword evidence="2" id="KW-1185">Reference proteome</keyword>
<organism evidence="2 3">
    <name type="scientific">Ditylenchus dipsaci</name>
    <dbReference type="NCBI Taxonomy" id="166011"/>
    <lineage>
        <taxon>Eukaryota</taxon>
        <taxon>Metazoa</taxon>
        <taxon>Ecdysozoa</taxon>
        <taxon>Nematoda</taxon>
        <taxon>Chromadorea</taxon>
        <taxon>Rhabditida</taxon>
        <taxon>Tylenchina</taxon>
        <taxon>Tylenchomorpha</taxon>
        <taxon>Sphaerularioidea</taxon>
        <taxon>Anguinidae</taxon>
        <taxon>Anguininae</taxon>
        <taxon>Ditylenchus</taxon>
    </lineage>
</organism>
<sequence>MEYVTAGTDGTMIVWQDVSKEAQEDLMKESREYSDALLLTLDLAQPYQCLTILLSFQFVGLCLSVEYEYEAAAISQAVLNHALRNIRPDEFLKLPNSESLVKAFLPYSNRSVFQDKWHYERLSNLRTSVSFLDYVFSRMRLDKKRVFLIADCLTRVLIEAVTDVRKKASLSRRCRCGDA</sequence>
<dbReference type="Pfam" id="PF08625">
    <property type="entry name" value="Utp13"/>
    <property type="match status" value="1"/>
</dbReference>